<name>A0A7D8YRK3_9HELO</name>
<dbReference type="OrthoDB" id="2968323at2759"/>
<proteinExistence type="predicted"/>
<accession>A0A7D8YRK3</accession>
<evidence type="ECO:0000313" key="2">
    <source>
        <dbReference type="Proteomes" id="UP000481288"/>
    </source>
</evidence>
<dbReference type="GO" id="GO:0005739">
    <property type="term" value="C:mitochondrion"/>
    <property type="evidence" value="ECO:0007669"/>
    <property type="project" value="TreeGrafter"/>
</dbReference>
<sequence length="580" mass="66583">MPHLTRTLCRPLLRSFSKGCLRIRILPCVSSSKSSIGHNLSRSISTKSTSPYEHFFRYTSGRWLWDEESQLRERFLVFNVKELRRISAESVGAQSCVSITKLAEGGYNKVFRLVMDNGLVAIARIPNPNTGPAHKTTASEVATMDFARTVLNIPVPKVFAWSATANNPVEAEYIIMEEAPGTQLEDVWDDKKLSDKTNIVKGLVEIEKKLLLVTFTRYGNIYFANDSFPGCETAKVVGDIPADMKKVVEERFVIGPVVDRDFWNGKRASMTIDRGPWESPQDYLTAIANREIAWISSFAVPKPPHDIFVASEAQNSPTSHILLYKMFLRIIPYLFPKNKKLSGSTLWHWDIHSANLFVKGNQITSLIDWQDTWAGPLFLQFRHPKLVDYNGEVLLKLPENYESLEEGDEKARTRKQVEKSIILYTYETETDKNNPLLSEILRIHHGRTRRETVHFAANTWDGDILPLQQCLIRIERHWDELGFDAPCPIHFTDEELQVHYRDSEGWNERADFWDSLAGFVSRDGWTSHETYDQALEMFAELREEGLKNLTGKERLDFEAQTRWAERKPTRTAIAKMRGIN</sequence>
<dbReference type="SUPFAM" id="SSF56112">
    <property type="entry name" value="Protein kinase-like (PK-like)"/>
    <property type="match status" value="1"/>
</dbReference>
<dbReference type="InterPro" id="IPR051035">
    <property type="entry name" value="Mito_inheritance_9"/>
</dbReference>
<comment type="caution">
    <text evidence="1">The sequence shown here is derived from an EMBL/GenBank/DDBJ whole genome shotgun (WGS) entry which is preliminary data.</text>
</comment>
<protein>
    <submittedName>
        <fullName evidence="1">Altered inheritance of mitochondria protein 9, mitochondrial</fullName>
    </submittedName>
</protein>
<dbReference type="InterPro" id="IPR011009">
    <property type="entry name" value="Kinase-like_dom_sf"/>
</dbReference>
<organism evidence="1 2">
    <name type="scientific">Lachnellula cervina</name>
    <dbReference type="NCBI Taxonomy" id="1316786"/>
    <lineage>
        <taxon>Eukaryota</taxon>
        <taxon>Fungi</taxon>
        <taxon>Dikarya</taxon>
        <taxon>Ascomycota</taxon>
        <taxon>Pezizomycotina</taxon>
        <taxon>Leotiomycetes</taxon>
        <taxon>Helotiales</taxon>
        <taxon>Lachnaceae</taxon>
        <taxon>Lachnellula</taxon>
    </lineage>
</organism>
<dbReference type="EMBL" id="QGMG01000267">
    <property type="protein sequence ID" value="TVY55168.1"/>
    <property type="molecule type" value="Genomic_DNA"/>
</dbReference>
<gene>
    <name evidence="1" type="primary">AIM9_0</name>
    <name evidence="1" type="ORF">LCER1_G004189</name>
</gene>
<dbReference type="PANTHER" id="PTHR36091:SF2">
    <property type="entry name" value="AMINOGLYCOSIDE PHOSPHOTRANSFERASE DOMAIN-CONTAINING PROTEIN"/>
    <property type="match status" value="1"/>
</dbReference>
<dbReference type="Proteomes" id="UP000481288">
    <property type="component" value="Unassembled WGS sequence"/>
</dbReference>
<dbReference type="PANTHER" id="PTHR36091">
    <property type="entry name" value="ALTERED INHERITANCE OF MITOCHONDRIA PROTEIN 9, MITOCHONDRIAL"/>
    <property type="match status" value="1"/>
</dbReference>
<reference evidence="1 2" key="1">
    <citation type="submission" date="2018-05" db="EMBL/GenBank/DDBJ databases">
        <title>Whole genome sequencing for identification of molecular markers to develop diagnostic detection tools for the regulated plant pathogen Lachnellula willkommii.</title>
        <authorList>
            <person name="Giroux E."/>
            <person name="Bilodeau G."/>
        </authorList>
    </citation>
    <scope>NUCLEOTIDE SEQUENCE [LARGE SCALE GENOMIC DNA]</scope>
    <source>
        <strain evidence="1 2">CBS 625.97</strain>
    </source>
</reference>
<evidence type="ECO:0000313" key="1">
    <source>
        <dbReference type="EMBL" id="TVY55168.1"/>
    </source>
</evidence>
<keyword evidence="2" id="KW-1185">Reference proteome</keyword>
<dbReference type="AlphaFoldDB" id="A0A7D8YRK3"/>